<proteinExistence type="predicted"/>
<name>A0AAE0Z856_9GAST</name>
<reference evidence="1" key="1">
    <citation type="journal article" date="2023" name="G3 (Bethesda)">
        <title>A reference genome for the long-term kleptoplast-retaining sea slug Elysia crispata morphotype clarki.</title>
        <authorList>
            <person name="Eastman K.E."/>
            <person name="Pendleton A.L."/>
            <person name="Shaikh M.A."/>
            <person name="Suttiyut T."/>
            <person name="Ogas R."/>
            <person name="Tomko P."/>
            <person name="Gavelis G."/>
            <person name="Widhalm J.R."/>
            <person name="Wisecaver J.H."/>
        </authorList>
    </citation>
    <scope>NUCLEOTIDE SEQUENCE</scope>
    <source>
        <strain evidence="1">ECLA1</strain>
    </source>
</reference>
<accession>A0AAE0Z856</accession>
<sequence>MAKGKGSVAHREKGPHRVLGCPKLRFRELVAQSSNQSNTLESRATTMAVQATFQSMGLRVEKAVAAHLLLENTHESNLVPDIARVDYLAGNLGRTHLRPLEGLSTFVDDVYVFGYLRREDCVVRGGSLSCTTGEGGAAKNTIHRIANAVYESVGKAPDGSTRGHIQTNLVHTIAVRERTEGSAIRETIARIEFDTQEKALGKWRELYPGDEPAGLFVAKVDVSEIPMGELQASLPAFERHLLPYGYGLYSIDYTRDFSGVLDRETLVEHLCAFEGFREQGDLADAMRDRTPTILENTDSVGNHVCTWVCTSEAGYTIRTKIYNKVVSNFEAGEVREPIGGHLADYLDCPNQHLRQTFLHLDVQARGCTRIEVSLYACSGWDLSAETATEVVEEALALVSPQDLPEEEGLFVVQPPAKQWENLAACLDRCIVLADRPQGTIFVAWYAHTTTGRVSGVRVRPTKPNAHASWERAVERAAADFGFRACPIFRVDILAADEEGVELGPLRCYTKDADASTILAASKRPTQLHPDGPNPETLLPSSAAVSWVWRTAKCHAVGKDVSAFHLHEWLEAERQLHEEEQRRRAEELDRTAQLVAAGRQYAEKSRETAIDVGTALGVGGTGKVADLAAGRKWVVLGFRRAAQQGADAQPWRKNPRVVLRDAADPDTVVVWATKGLGAILDGCADLFESKTDNRHGRTTYWLPPAGRLARLEIEIEPTRVFRSRDGRQISWNPIRVVAAPDPQRLAALQALAEKEQEHRAIEVAHQEAEQRATLLEAPAPKPKDTTKAIDLPPGEYICRRYASTTFRGAPRTLLFLVPAGENGEPTTDIETPTYGHFLEKEVGTLGGVEALRKARAPLLCNLGAERTTPQKKKDRLASVAVA</sequence>
<dbReference type="Proteomes" id="UP001283361">
    <property type="component" value="Unassembled WGS sequence"/>
</dbReference>
<dbReference type="AlphaFoldDB" id="A0AAE0Z856"/>
<organism evidence="1 2">
    <name type="scientific">Elysia crispata</name>
    <name type="common">lettuce slug</name>
    <dbReference type="NCBI Taxonomy" id="231223"/>
    <lineage>
        <taxon>Eukaryota</taxon>
        <taxon>Metazoa</taxon>
        <taxon>Spiralia</taxon>
        <taxon>Lophotrochozoa</taxon>
        <taxon>Mollusca</taxon>
        <taxon>Gastropoda</taxon>
        <taxon>Heterobranchia</taxon>
        <taxon>Euthyneura</taxon>
        <taxon>Panpulmonata</taxon>
        <taxon>Sacoglossa</taxon>
        <taxon>Placobranchoidea</taxon>
        <taxon>Plakobranchidae</taxon>
        <taxon>Elysia</taxon>
    </lineage>
</organism>
<keyword evidence="2" id="KW-1185">Reference proteome</keyword>
<evidence type="ECO:0000313" key="1">
    <source>
        <dbReference type="EMBL" id="KAK3764542.1"/>
    </source>
</evidence>
<evidence type="ECO:0000313" key="2">
    <source>
        <dbReference type="Proteomes" id="UP001283361"/>
    </source>
</evidence>
<gene>
    <name evidence="1" type="ORF">RRG08_040563</name>
</gene>
<dbReference type="EMBL" id="JAWDGP010004431">
    <property type="protein sequence ID" value="KAK3764542.1"/>
    <property type="molecule type" value="Genomic_DNA"/>
</dbReference>
<protein>
    <submittedName>
        <fullName evidence="1">Uncharacterized protein</fullName>
    </submittedName>
</protein>
<comment type="caution">
    <text evidence="1">The sequence shown here is derived from an EMBL/GenBank/DDBJ whole genome shotgun (WGS) entry which is preliminary data.</text>
</comment>